<evidence type="ECO:0000256" key="1">
    <source>
        <dbReference type="SAM" id="Phobius"/>
    </source>
</evidence>
<dbReference type="Proteomes" id="UP001344658">
    <property type="component" value="Unassembled WGS sequence"/>
</dbReference>
<feature type="transmembrane region" description="Helical" evidence="1">
    <location>
        <begin position="60"/>
        <end position="77"/>
    </location>
</feature>
<evidence type="ECO:0000313" key="3">
    <source>
        <dbReference type="Proteomes" id="UP001344658"/>
    </source>
</evidence>
<dbReference type="RefSeq" id="WP_330800152.1">
    <property type="nucleotide sequence ID" value="NZ_JAZEWV010000046.1"/>
</dbReference>
<keyword evidence="1" id="KW-1133">Transmembrane helix</keyword>
<keyword evidence="3" id="KW-1185">Reference proteome</keyword>
<name>A0ABU7PKT3_9ACTN</name>
<feature type="transmembrane region" description="Helical" evidence="1">
    <location>
        <begin position="34"/>
        <end position="53"/>
    </location>
</feature>
<protein>
    <recommendedName>
        <fullName evidence="4">Holin</fullName>
    </recommendedName>
</protein>
<organism evidence="2 3">
    <name type="scientific">Actinacidiphila polyblastidii</name>
    <dbReference type="NCBI Taxonomy" id="3110430"/>
    <lineage>
        <taxon>Bacteria</taxon>
        <taxon>Bacillati</taxon>
        <taxon>Actinomycetota</taxon>
        <taxon>Actinomycetes</taxon>
        <taxon>Kitasatosporales</taxon>
        <taxon>Streptomycetaceae</taxon>
        <taxon>Actinacidiphila</taxon>
    </lineage>
</organism>
<evidence type="ECO:0000313" key="2">
    <source>
        <dbReference type="EMBL" id="MEE4546452.1"/>
    </source>
</evidence>
<comment type="caution">
    <text evidence="2">The sequence shown here is derived from an EMBL/GenBank/DDBJ whole genome shotgun (WGS) entry which is preliminary data.</text>
</comment>
<proteinExistence type="predicted"/>
<keyword evidence="1" id="KW-0812">Transmembrane</keyword>
<evidence type="ECO:0008006" key="4">
    <source>
        <dbReference type="Google" id="ProtNLM"/>
    </source>
</evidence>
<gene>
    <name evidence="2" type="ORF">V2S66_31370</name>
</gene>
<sequence length="121" mass="12394">MTILKREPAAWLALFAVIVKLACAFGLNLSTDQQAWVNAAAAALVGLIVAISVHDGIGAAVVGFVQAGLALAVGLGLDWSADRQAVVLSLASAIVAMWTRTQVTAPVPPVTRPVLAPAREA</sequence>
<dbReference type="EMBL" id="JAZEWV010000046">
    <property type="protein sequence ID" value="MEE4546452.1"/>
    <property type="molecule type" value="Genomic_DNA"/>
</dbReference>
<keyword evidence="1" id="KW-0472">Membrane</keyword>
<accession>A0ABU7PKT3</accession>
<reference evidence="2 3" key="1">
    <citation type="submission" date="2023-12" db="EMBL/GenBank/DDBJ databases">
        <title>Streptomyces sp. V4-01.</title>
        <authorList>
            <person name="Somphong A."/>
            <person name="Phongsopitanun W."/>
        </authorList>
    </citation>
    <scope>NUCLEOTIDE SEQUENCE [LARGE SCALE GENOMIC DNA]</scope>
    <source>
        <strain evidence="2 3">V4-01</strain>
    </source>
</reference>